<evidence type="ECO:0000256" key="11">
    <source>
        <dbReference type="SAM" id="Phobius"/>
    </source>
</evidence>
<keyword evidence="8 9" id="KW-0807">Transducer</keyword>
<keyword evidence="5 9" id="KW-0297">G-protein coupled receptor</keyword>
<dbReference type="PANTHER" id="PTHR24248">
    <property type="entry name" value="ADRENERGIC RECEPTOR-RELATED G-PROTEIN COUPLED RECEPTOR"/>
    <property type="match status" value="1"/>
</dbReference>
<dbReference type="InterPro" id="IPR017452">
    <property type="entry name" value="GPCR_Rhodpsn_7TM"/>
</dbReference>
<feature type="transmembrane region" description="Helical" evidence="11">
    <location>
        <begin position="357"/>
        <end position="380"/>
    </location>
</feature>
<name>A0AAD9JX13_RIDPI</name>
<gene>
    <name evidence="13" type="ORF">NP493_1630g00024</name>
</gene>
<evidence type="ECO:0000256" key="10">
    <source>
        <dbReference type="SAM" id="MobiDB-lite"/>
    </source>
</evidence>
<evidence type="ECO:0000256" key="7">
    <source>
        <dbReference type="ARBA" id="ARBA00023170"/>
    </source>
</evidence>
<dbReference type="GO" id="GO:0005886">
    <property type="term" value="C:plasma membrane"/>
    <property type="evidence" value="ECO:0007669"/>
    <property type="project" value="UniProtKB-SubCell"/>
</dbReference>
<evidence type="ECO:0000313" key="13">
    <source>
        <dbReference type="EMBL" id="KAK2160682.1"/>
    </source>
</evidence>
<dbReference type="InterPro" id="IPR000276">
    <property type="entry name" value="GPCR_Rhodpsn"/>
</dbReference>
<sequence>MTTSFVSSFSTAAMTPEASTINDTRMWSTVGDMNATVTPTVDSLLMNTTQWYGTEAGNLTTNTTSAPGRSSTVDGIINGVAGSLMSLLTFFGQVMVFVVVSRDARLRTPGNFYIISLAIADMSISIMSMPVWTIYSTFQYWPVSQGWCDLWNIVDYVLCTVSIYTILFISVDRYLSLRYPLSYSLLKTPGKAIRPLVAIWIFTAIACTAFIGLTQHYLGWKRDQYECTTYYLSNVYLTVGLCFAIHWTGVGGTAIFYVLIYRLVQKAGHVGERTKSSGIAVTKTSSLGSTSSVASSATVEIELSSASVNANPSASQAGRPNTTRNGATNGRKTSTKKTAGRGGDATEEKDRKALRTIALLLVTFAICWLPLSVVFVITSIRPTFLDQKWMIGGYWLGYVNSMLNPVCYAVGNPYFRETLRKIFCRSR</sequence>
<evidence type="ECO:0000259" key="12">
    <source>
        <dbReference type="PROSITE" id="PS50262"/>
    </source>
</evidence>
<keyword evidence="6 11" id="KW-0472">Membrane</keyword>
<evidence type="ECO:0000256" key="8">
    <source>
        <dbReference type="ARBA" id="ARBA00023224"/>
    </source>
</evidence>
<evidence type="ECO:0000313" key="14">
    <source>
        <dbReference type="Proteomes" id="UP001209878"/>
    </source>
</evidence>
<dbReference type="PROSITE" id="PS00237">
    <property type="entry name" value="G_PROTEIN_RECEP_F1_1"/>
    <property type="match status" value="1"/>
</dbReference>
<feature type="transmembrane region" description="Helical" evidence="11">
    <location>
        <begin position="235"/>
        <end position="260"/>
    </location>
</feature>
<keyword evidence="2" id="KW-1003">Cell membrane</keyword>
<evidence type="ECO:0000256" key="5">
    <source>
        <dbReference type="ARBA" id="ARBA00023040"/>
    </source>
</evidence>
<dbReference type="Proteomes" id="UP001209878">
    <property type="component" value="Unassembled WGS sequence"/>
</dbReference>
<evidence type="ECO:0000256" key="9">
    <source>
        <dbReference type="RuleBase" id="RU000688"/>
    </source>
</evidence>
<evidence type="ECO:0000256" key="2">
    <source>
        <dbReference type="ARBA" id="ARBA00022475"/>
    </source>
</evidence>
<reference evidence="13" key="1">
    <citation type="journal article" date="2023" name="Mol. Biol. Evol.">
        <title>Third-Generation Sequencing Reveals the Adaptive Role of the Epigenome in Three Deep-Sea Polychaetes.</title>
        <authorList>
            <person name="Perez M."/>
            <person name="Aroh O."/>
            <person name="Sun Y."/>
            <person name="Lan Y."/>
            <person name="Juniper S.K."/>
            <person name="Young C.R."/>
            <person name="Angers B."/>
            <person name="Qian P.Y."/>
        </authorList>
    </citation>
    <scope>NUCLEOTIDE SEQUENCE</scope>
    <source>
        <strain evidence="13">R07B-5</strain>
    </source>
</reference>
<feature type="transmembrane region" description="Helical" evidence="11">
    <location>
        <begin position="153"/>
        <end position="175"/>
    </location>
</feature>
<feature type="transmembrane region" description="Helical" evidence="11">
    <location>
        <begin position="196"/>
        <end position="215"/>
    </location>
</feature>
<feature type="transmembrane region" description="Helical" evidence="11">
    <location>
        <begin position="112"/>
        <end position="133"/>
    </location>
</feature>
<proteinExistence type="inferred from homology"/>
<dbReference type="GO" id="GO:0004930">
    <property type="term" value="F:G protein-coupled receptor activity"/>
    <property type="evidence" value="ECO:0007669"/>
    <property type="project" value="UniProtKB-KW"/>
</dbReference>
<dbReference type="EMBL" id="JAODUO010001631">
    <property type="protein sequence ID" value="KAK2160682.1"/>
    <property type="molecule type" value="Genomic_DNA"/>
</dbReference>
<feature type="domain" description="G-protein coupled receptors family 1 profile" evidence="12">
    <location>
        <begin position="92"/>
        <end position="408"/>
    </location>
</feature>
<feature type="transmembrane region" description="Helical" evidence="11">
    <location>
        <begin position="392"/>
        <end position="411"/>
    </location>
</feature>
<protein>
    <recommendedName>
        <fullName evidence="12">G-protein coupled receptors family 1 profile domain-containing protein</fullName>
    </recommendedName>
</protein>
<dbReference type="CDD" id="cd14967">
    <property type="entry name" value="7tmA_amine_R-like"/>
    <property type="match status" value="1"/>
</dbReference>
<dbReference type="SUPFAM" id="SSF81321">
    <property type="entry name" value="Family A G protein-coupled receptor-like"/>
    <property type="match status" value="1"/>
</dbReference>
<dbReference type="Gene3D" id="1.20.1070.10">
    <property type="entry name" value="Rhodopsin 7-helix transmembrane proteins"/>
    <property type="match status" value="1"/>
</dbReference>
<keyword evidence="3 9" id="KW-0812">Transmembrane</keyword>
<feature type="compositionally biased region" description="Polar residues" evidence="10">
    <location>
        <begin position="318"/>
        <end position="332"/>
    </location>
</feature>
<dbReference type="AlphaFoldDB" id="A0AAD9JX13"/>
<dbReference type="PRINTS" id="PR00237">
    <property type="entry name" value="GPCRRHODOPSN"/>
</dbReference>
<feature type="transmembrane region" description="Helical" evidence="11">
    <location>
        <begin position="76"/>
        <end position="100"/>
    </location>
</feature>
<keyword evidence="7 9" id="KW-0675">Receptor</keyword>
<evidence type="ECO:0000256" key="6">
    <source>
        <dbReference type="ARBA" id="ARBA00023136"/>
    </source>
</evidence>
<keyword evidence="14" id="KW-1185">Reference proteome</keyword>
<accession>A0AAD9JX13</accession>
<evidence type="ECO:0000256" key="1">
    <source>
        <dbReference type="ARBA" id="ARBA00004651"/>
    </source>
</evidence>
<dbReference type="PROSITE" id="PS50262">
    <property type="entry name" value="G_PROTEIN_RECEP_F1_2"/>
    <property type="match status" value="1"/>
</dbReference>
<dbReference type="Pfam" id="PF00001">
    <property type="entry name" value="7tm_1"/>
    <property type="match status" value="1"/>
</dbReference>
<keyword evidence="4 11" id="KW-1133">Transmembrane helix</keyword>
<organism evidence="13 14">
    <name type="scientific">Ridgeia piscesae</name>
    <name type="common">Tubeworm</name>
    <dbReference type="NCBI Taxonomy" id="27915"/>
    <lineage>
        <taxon>Eukaryota</taxon>
        <taxon>Metazoa</taxon>
        <taxon>Spiralia</taxon>
        <taxon>Lophotrochozoa</taxon>
        <taxon>Annelida</taxon>
        <taxon>Polychaeta</taxon>
        <taxon>Sedentaria</taxon>
        <taxon>Canalipalpata</taxon>
        <taxon>Sabellida</taxon>
        <taxon>Siboglinidae</taxon>
        <taxon>Ridgeia</taxon>
    </lineage>
</organism>
<comment type="subcellular location">
    <subcellularLocation>
        <location evidence="1">Cell membrane</location>
        <topology evidence="1">Multi-pass membrane protein</topology>
    </subcellularLocation>
</comment>
<comment type="similarity">
    <text evidence="9">Belongs to the G-protein coupled receptor 1 family.</text>
</comment>
<evidence type="ECO:0000256" key="3">
    <source>
        <dbReference type="ARBA" id="ARBA00022692"/>
    </source>
</evidence>
<feature type="region of interest" description="Disordered" evidence="10">
    <location>
        <begin position="310"/>
        <end position="347"/>
    </location>
</feature>
<evidence type="ECO:0000256" key="4">
    <source>
        <dbReference type="ARBA" id="ARBA00022989"/>
    </source>
</evidence>
<comment type="caution">
    <text evidence="13">The sequence shown here is derived from an EMBL/GenBank/DDBJ whole genome shotgun (WGS) entry which is preliminary data.</text>
</comment>